<feature type="transmembrane region" description="Helical" evidence="2">
    <location>
        <begin position="149"/>
        <end position="167"/>
    </location>
</feature>
<comment type="caution">
    <text evidence="3">The sequence shown here is derived from an EMBL/GenBank/DDBJ whole genome shotgun (WGS) entry which is preliminary data.</text>
</comment>
<keyword evidence="2" id="KW-0472">Membrane</keyword>
<keyword evidence="2" id="KW-1133">Transmembrane helix</keyword>
<proteinExistence type="predicted"/>
<dbReference type="EMBL" id="DSKL01000247">
    <property type="protein sequence ID" value="HEH82561.1"/>
    <property type="molecule type" value="Genomic_DNA"/>
</dbReference>
<organism evidence="3">
    <name type="scientific">Thermus islandicus</name>
    <dbReference type="NCBI Taxonomy" id="540988"/>
    <lineage>
        <taxon>Bacteria</taxon>
        <taxon>Thermotogati</taxon>
        <taxon>Deinococcota</taxon>
        <taxon>Deinococci</taxon>
        <taxon>Thermales</taxon>
        <taxon>Thermaceae</taxon>
        <taxon>Thermus</taxon>
    </lineage>
</organism>
<feature type="transmembrane region" description="Helical" evidence="2">
    <location>
        <begin position="122"/>
        <end position="143"/>
    </location>
</feature>
<feature type="compositionally biased region" description="Basic and acidic residues" evidence="1">
    <location>
        <begin position="197"/>
        <end position="209"/>
    </location>
</feature>
<name>A0A7C2C4K2_9DEIN</name>
<keyword evidence="2" id="KW-0812">Transmembrane</keyword>
<feature type="region of interest" description="Disordered" evidence="1">
    <location>
        <begin position="188"/>
        <end position="209"/>
    </location>
</feature>
<evidence type="ECO:0000256" key="2">
    <source>
        <dbReference type="SAM" id="Phobius"/>
    </source>
</evidence>
<protein>
    <submittedName>
        <fullName evidence="3">DUF2335 domain-containing protein</fullName>
    </submittedName>
</protein>
<feature type="region of interest" description="Disordered" evidence="1">
    <location>
        <begin position="1"/>
        <end position="26"/>
    </location>
</feature>
<sequence length="209" mass="22929">MSEPNNGSPEEAVPERAPLNPRTEEALRALQRLAEEDPHIAELLEPLARLAPKDGQGLSRKLKGDLISVFYRGPLPPPEMLRGYDEIVPGAAERILAQFERQSEHRREIERKMVSNIARREMGSILVAALLIVAVSSLGYHMVSQGQSLYALGTVAASVSGVLIAFFTGKKANLREKEEKRELLKELMEPLNGSEGGLKDQEQKGGGDP</sequence>
<accession>A0A7C2C4K2</accession>
<dbReference type="AlphaFoldDB" id="A0A7C2C4K2"/>
<dbReference type="Pfam" id="PF10097">
    <property type="entry name" value="DUF2335"/>
    <property type="match status" value="1"/>
</dbReference>
<reference evidence="3" key="1">
    <citation type="journal article" date="2020" name="mSystems">
        <title>Genome- and Community-Level Interaction Insights into Carbon Utilization and Element Cycling Functions of Hydrothermarchaeota in Hydrothermal Sediment.</title>
        <authorList>
            <person name="Zhou Z."/>
            <person name="Liu Y."/>
            <person name="Xu W."/>
            <person name="Pan J."/>
            <person name="Luo Z.H."/>
            <person name="Li M."/>
        </authorList>
    </citation>
    <scope>NUCLEOTIDE SEQUENCE [LARGE SCALE GENOMIC DNA]</scope>
    <source>
        <strain evidence="3">SpSt-246</strain>
    </source>
</reference>
<dbReference type="InterPro" id="IPR019284">
    <property type="entry name" value="RP532"/>
</dbReference>
<evidence type="ECO:0000313" key="3">
    <source>
        <dbReference type="EMBL" id="HEH82561.1"/>
    </source>
</evidence>
<gene>
    <name evidence="3" type="ORF">ENP73_06195</name>
</gene>
<evidence type="ECO:0000256" key="1">
    <source>
        <dbReference type="SAM" id="MobiDB-lite"/>
    </source>
</evidence>